<name>A0A820Q813_9BILA</name>
<feature type="non-terminal residue" evidence="2">
    <location>
        <position position="1"/>
    </location>
</feature>
<dbReference type="EMBL" id="CAJOBB010026766">
    <property type="protein sequence ID" value="CAF4418298.1"/>
    <property type="molecule type" value="Genomic_DNA"/>
</dbReference>
<organism evidence="2 3">
    <name type="scientific">Adineta steineri</name>
    <dbReference type="NCBI Taxonomy" id="433720"/>
    <lineage>
        <taxon>Eukaryota</taxon>
        <taxon>Metazoa</taxon>
        <taxon>Spiralia</taxon>
        <taxon>Gnathifera</taxon>
        <taxon>Rotifera</taxon>
        <taxon>Eurotatoria</taxon>
        <taxon>Bdelloidea</taxon>
        <taxon>Adinetida</taxon>
        <taxon>Adinetidae</taxon>
        <taxon>Adineta</taxon>
    </lineage>
</organism>
<accession>A0A820Q813</accession>
<dbReference type="AlphaFoldDB" id="A0A820Q813"/>
<evidence type="ECO:0000313" key="3">
    <source>
        <dbReference type="Proteomes" id="UP000663868"/>
    </source>
</evidence>
<feature type="compositionally biased region" description="Acidic residues" evidence="1">
    <location>
        <begin position="1"/>
        <end position="21"/>
    </location>
</feature>
<feature type="compositionally biased region" description="Polar residues" evidence="1">
    <location>
        <begin position="27"/>
        <end position="36"/>
    </location>
</feature>
<evidence type="ECO:0000256" key="1">
    <source>
        <dbReference type="SAM" id="MobiDB-lite"/>
    </source>
</evidence>
<protein>
    <submittedName>
        <fullName evidence="2">Uncharacterized protein</fullName>
    </submittedName>
</protein>
<sequence length="51" mass="5638">MFDDIQEPPIDEEGNPEENLIDEARSVGNTSNITDQPTTSTPTSPYYLSHA</sequence>
<proteinExistence type="predicted"/>
<evidence type="ECO:0000313" key="2">
    <source>
        <dbReference type="EMBL" id="CAF4418298.1"/>
    </source>
</evidence>
<dbReference type="Proteomes" id="UP000663868">
    <property type="component" value="Unassembled WGS sequence"/>
</dbReference>
<feature type="region of interest" description="Disordered" evidence="1">
    <location>
        <begin position="1"/>
        <end position="51"/>
    </location>
</feature>
<comment type="caution">
    <text evidence="2">The sequence shown here is derived from an EMBL/GenBank/DDBJ whole genome shotgun (WGS) entry which is preliminary data.</text>
</comment>
<gene>
    <name evidence="2" type="ORF">KXQ929_LOCUS52025</name>
</gene>
<reference evidence="2" key="1">
    <citation type="submission" date="2021-02" db="EMBL/GenBank/DDBJ databases">
        <authorList>
            <person name="Nowell W R."/>
        </authorList>
    </citation>
    <scope>NUCLEOTIDE SEQUENCE</scope>
</reference>